<dbReference type="AlphaFoldDB" id="A0A9Q1F491"/>
<name>A0A9Q1F491_SYNKA</name>
<sequence>MPAFISLPMLPPAGRSGAGRGQLGAVPPSLAGRGHRSGQPAEIGDRGTGFSWVGVRKSNCVPLEFKWRPKTAALNQGGSEVPLVRSVSEKLPEQNKHTTGCEQD</sequence>
<dbReference type="EMBL" id="JAINUF010000009">
    <property type="protein sequence ID" value="KAJ8350671.1"/>
    <property type="molecule type" value="Genomic_DNA"/>
</dbReference>
<reference evidence="2" key="1">
    <citation type="journal article" date="2023" name="Science">
        <title>Genome structures resolve the early diversification of teleost fishes.</title>
        <authorList>
            <person name="Parey E."/>
            <person name="Louis A."/>
            <person name="Montfort J."/>
            <person name="Bouchez O."/>
            <person name="Roques C."/>
            <person name="Iampietro C."/>
            <person name="Lluch J."/>
            <person name="Castinel A."/>
            <person name="Donnadieu C."/>
            <person name="Desvignes T."/>
            <person name="Floi Bucao C."/>
            <person name="Jouanno E."/>
            <person name="Wen M."/>
            <person name="Mejri S."/>
            <person name="Dirks R."/>
            <person name="Jansen H."/>
            <person name="Henkel C."/>
            <person name="Chen W.J."/>
            <person name="Zahm M."/>
            <person name="Cabau C."/>
            <person name="Klopp C."/>
            <person name="Thompson A.W."/>
            <person name="Robinson-Rechavi M."/>
            <person name="Braasch I."/>
            <person name="Lecointre G."/>
            <person name="Bobe J."/>
            <person name="Postlethwait J.H."/>
            <person name="Berthelot C."/>
            <person name="Roest Crollius H."/>
            <person name="Guiguen Y."/>
        </authorList>
    </citation>
    <scope>NUCLEOTIDE SEQUENCE</scope>
    <source>
        <strain evidence="2">WJC10195</strain>
    </source>
</reference>
<evidence type="ECO:0000256" key="1">
    <source>
        <dbReference type="SAM" id="MobiDB-lite"/>
    </source>
</evidence>
<gene>
    <name evidence="2" type="ORF">SKAU_G00258010</name>
</gene>
<evidence type="ECO:0000313" key="3">
    <source>
        <dbReference type="Proteomes" id="UP001152622"/>
    </source>
</evidence>
<keyword evidence="3" id="KW-1185">Reference proteome</keyword>
<dbReference type="Proteomes" id="UP001152622">
    <property type="component" value="Chromosome 9"/>
</dbReference>
<feature type="region of interest" description="Disordered" evidence="1">
    <location>
        <begin position="75"/>
        <end position="104"/>
    </location>
</feature>
<evidence type="ECO:0000313" key="2">
    <source>
        <dbReference type="EMBL" id="KAJ8350671.1"/>
    </source>
</evidence>
<feature type="region of interest" description="Disordered" evidence="1">
    <location>
        <begin position="1"/>
        <end position="48"/>
    </location>
</feature>
<feature type="compositionally biased region" description="Basic and acidic residues" evidence="1">
    <location>
        <begin position="87"/>
        <end position="96"/>
    </location>
</feature>
<protein>
    <submittedName>
        <fullName evidence="2">Uncharacterized protein</fullName>
    </submittedName>
</protein>
<organism evidence="2 3">
    <name type="scientific">Synaphobranchus kaupii</name>
    <name type="common">Kaup's arrowtooth eel</name>
    <dbReference type="NCBI Taxonomy" id="118154"/>
    <lineage>
        <taxon>Eukaryota</taxon>
        <taxon>Metazoa</taxon>
        <taxon>Chordata</taxon>
        <taxon>Craniata</taxon>
        <taxon>Vertebrata</taxon>
        <taxon>Euteleostomi</taxon>
        <taxon>Actinopterygii</taxon>
        <taxon>Neopterygii</taxon>
        <taxon>Teleostei</taxon>
        <taxon>Anguilliformes</taxon>
        <taxon>Synaphobranchidae</taxon>
        <taxon>Synaphobranchus</taxon>
    </lineage>
</organism>
<comment type="caution">
    <text evidence="2">The sequence shown here is derived from an EMBL/GenBank/DDBJ whole genome shotgun (WGS) entry which is preliminary data.</text>
</comment>
<proteinExistence type="predicted"/>
<accession>A0A9Q1F491</accession>